<sequence length="18" mass="1821">MGPALAKTSRRSGSVTCV</sequence>
<accession>A0A2P2JNC3</accession>
<dbReference type="EMBL" id="GGEC01014458">
    <property type="protein sequence ID" value="MBW94941.1"/>
    <property type="molecule type" value="Transcribed_RNA"/>
</dbReference>
<reference evidence="1" key="1">
    <citation type="submission" date="2018-02" db="EMBL/GenBank/DDBJ databases">
        <title>Rhizophora mucronata_Transcriptome.</title>
        <authorList>
            <person name="Meera S.P."/>
            <person name="Sreeshan A."/>
            <person name="Augustine A."/>
        </authorList>
    </citation>
    <scope>NUCLEOTIDE SEQUENCE</scope>
    <source>
        <tissue evidence="1">Leaf</tissue>
    </source>
</reference>
<dbReference type="AlphaFoldDB" id="A0A2P2JNC3"/>
<organism evidence="1">
    <name type="scientific">Rhizophora mucronata</name>
    <name type="common">Asiatic mangrove</name>
    <dbReference type="NCBI Taxonomy" id="61149"/>
    <lineage>
        <taxon>Eukaryota</taxon>
        <taxon>Viridiplantae</taxon>
        <taxon>Streptophyta</taxon>
        <taxon>Embryophyta</taxon>
        <taxon>Tracheophyta</taxon>
        <taxon>Spermatophyta</taxon>
        <taxon>Magnoliopsida</taxon>
        <taxon>eudicotyledons</taxon>
        <taxon>Gunneridae</taxon>
        <taxon>Pentapetalae</taxon>
        <taxon>rosids</taxon>
        <taxon>fabids</taxon>
        <taxon>Malpighiales</taxon>
        <taxon>Rhizophoraceae</taxon>
        <taxon>Rhizophora</taxon>
    </lineage>
</organism>
<dbReference type="EMBL" id="GGEC01014459">
    <property type="protein sequence ID" value="MBW94942.1"/>
    <property type="molecule type" value="Transcribed_RNA"/>
</dbReference>
<proteinExistence type="predicted"/>
<protein>
    <submittedName>
        <fullName evidence="1">Uncharacterized protein MANES_04G148000</fullName>
    </submittedName>
</protein>
<evidence type="ECO:0000313" key="1">
    <source>
        <dbReference type="EMBL" id="MBW94942.1"/>
    </source>
</evidence>
<name>A0A2P2JNC3_RHIMU</name>